<proteinExistence type="predicted"/>
<evidence type="ECO:0000313" key="5">
    <source>
        <dbReference type="Proteomes" id="UP000245051"/>
    </source>
</evidence>
<protein>
    <submittedName>
        <fullName evidence="4">IS1182 family transposase</fullName>
    </submittedName>
</protein>
<dbReference type="Proteomes" id="UP000245051">
    <property type="component" value="Chromosome"/>
</dbReference>
<keyword evidence="1" id="KW-0175">Coiled coil</keyword>
<dbReference type="InterPro" id="IPR047629">
    <property type="entry name" value="IS1182_transpos"/>
</dbReference>
<organism evidence="4 5">
    <name type="scientific">Streptomyces spongiicola</name>
    <dbReference type="NCBI Taxonomy" id="1690221"/>
    <lineage>
        <taxon>Bacteria</taxon>
        <taxon>Bacillati</taxon>
        <taxon>Actinomycetota</taxon>
        <taxon>Actinomycetes</taxon>
        <taxon>Kitasatosporales</taxon>
        <taxon>Streptomycetaceae</taxon>
        <taxon>Streptomyces</taxon>
    </lineage>
</organism>
<dbReference type="NCBIfam" id="NF033551">
    <property type="entry name" value="transpos_IS1182"/>
    <property type="match status" value="1"/>
</dbReference>
<evidence type="ECO:0000259" key="3">
    <source>
        <dbReference type="Pfam" id="PF13751"/>
    </source>
</evidence>
<dbReference type="Pfam" id="PF05598">
    <property type="entry name" value="DUF772"/>
    <property type="match status" value="1"/>
</dbReference>
<reference evidence="4 5" key="1">
    <citation type="submission" date="2018-05" db="EMBL/GenBank/DDBJ databases">
        <title>Complete genome sequence of the Type Strain of Streptomyces spongiicola HNM0071, the producer of staurosporine.</title>
        <authorList>
            <person name="Zhou S."/>
            <person name="Huang X."/>
        </authorList>
    </citation>
    <scope>NUCLEOTIDE SEQUENCE [LARGE SCALE GENOMIC DNA]</scope>
    <source>
        <strain evidence="4 5">HNM0071</strain>
    </source>
</reference>
<evidence type="ECO:0000313" key="4">
    <source>
        <dbReference type="EMBL" id="AWK12311.1"/>
    </source>
</evidence>
<keyword evidence="5" id="KW-1185">Reference proteome</keyword>
<dbReference type="InterPro" id="IPR008490">
    <property type="entry name" value="Transposase_InsH_N"/>
</dbReference>
<gene>
    <name evidence="4" type="ORF">DDQ41_29145</name>
</gene>
<feature type="coiled-coil region" evidence="1">
    <location>
        <begin position="163"/>
        <end position="190"/>
    </location>
</feature>
<name>A0ABN5KQA3_9ACTN</name>
<accession>A0ABN5KQA3</accession>
<sequence length="561" mass="63418">MPQESVVSLQPRPGAEIPQLTARVARASNPHGTTAMWIRDRLDGLWSDEDFAAWYPRDGRPGLSPAQLATVCVLQYAMNLSDRQAAEAVRCRIDFKYALGLDLEDPGFHHSVLTDFRDRLAEGDRADRLLGLALTRIRQAGMLKGRVTQRTDSTHVLSAARELTRLELACEAVRAALEELAREAPELLDELVTADWAERYGRPVRLCSQPSHPVARLSQVGADARELLKLVSTRFPGDALPEQARVLRQILVQHFLVDGRGRFRPRTKRDGQPPSRVRIESRYETEARWTRRGDTRWTGYLVHVTETCDDKRINVITDVATEVSAADSQALPGIHARLRRLRLLPGKHLVDGGYTSVAGMDDAARLHRVTLIGPLPPSTTPQHRAEDGFGRENFIIDFDKREVTCPNGQVSGNWRDLPAKEPTSVTVRFDARQCGRCPEQEKCTPGAFRSLYFPTRHRHELQIKNRADQQNPDWRRLYGKRSGAEGTIAEFVDGHRGRRCRYRGLAKTHVQHVLTALAINVERLSAQEPVDATYQPRPPTAFQQYLDARSLPRPLWWRQGK</sequence>
<evidence type="ECO:0000256" key="1">
    <source>
        <dbReference type="SAM" id="Coils"/>
    </source>
</evidence>
<dbReference type="EMBL" id="CP029254">
    <property type="protein sequence ID" value="AWK12311.1"/>
    <property type="molecule type" value="Genomic_DNA"/>
</dbReference>
<dbReference type="InterPro" id="IPR025668">
    <property type="entry name" value="Tnp_DDE_dom"/>
</dbReference>
<feature type="domain" description="Transposase DDE" evidence="3">
    <location>
        <begin position="404"/>
        <end position="524"/>
    </location>
</feature>
<dbReference type="PANTHER" id="PTHR35604">
    <property type="entry name" value="TRANSPOSASE INSH FOR INSERTION SEQUENCE ELEMENT IS5A-RELATED"/>
    <property type="match status" value="1"/>
</dbReference>
<feature type="domain" description="Transposase InsH N-terminal" evidence="2">
    <location>
        <begin position="40"/>
        <end position="119"/>
    </location>
</feature>
<dbReference type="PANTHER" id="PTHR35604:SF2">
    <property type="entry name" value="TRANSPOSASE INSH FOR INSERTION SEQUENCE ELEMENT IS5A-RELATED"/>
    <property type="match status" value="1"/>
</dbReference>
<dbReference type="Pfam" id="PF13751">
    <property type="entry name" value="DDE_Tnp_1_6"/>
    <property type="match status" value="1"/>
</dbReference>
<evidence type="ECO:0000259" key="2">
    <source>
        <dbReference type="Pfam" id="PF05598"/>
    </source>
</evidence>